<dbReference type="AlphaFoldDB" id="A0A0F9V242"/>
<comment type="caution">
    <text evidence="1">The sequence shown here is derived from an EMBL/GenBank/DDBJ whole genome shotgun (WGS) entry which is preliminary data.</text>
</comment>
<gene>
    <name evidence="1" type="ORF">LCGC14_0536930</name>
</gene>
<organism evidence="1">
    <name type="scientific">marine sediment metagenome</name>
    <dbReference type="NCBI Taxonomy" id="412755"/>
    <lineage>
        <taxon>unclassified sequences</taxon>
        <taxon>metagenomes</taxon>
        <taxon>ecological metagenomes</taxon>
    </lineage>
</organism>
<reference evidence="1" key="1">
    <citation type="journal article" date="2015" name="Nature">
        <title>Complex archaea that bridge the gap between prokaryotes and eukaryotes.</title>
        <authorList>
            <person name="Spang A."/>
            <person name="Saw J.H."/>
            <person name="Jorgensen S.L."/>
            <person name="Zaremba-Niedzwiedzka K."/>
            <person name="Martijn J."/>
            <person name="Lind A.E."/>
            <person name="van Eijk R."/>
            <person name="Schleper C."/>
            <person name="Guy L."/>
            <person name="Ettema T.J."/>
        </authorList>
    </citation>
    <scope>NUCLEOTIDE SEQUENCE</scope>
</reference>
<protein>
    <submittedName>
        <fullName evidence="1">Uncharacterized protein</fullName>
    </submittedName>
</protein>
<sequence>MIKDGNISDYSDNWITKKDCEVLSKKHGRDGVIIISFNFEKGEFGYASYGKDKKYCDKMKAIADQIYDKIINGEFQ</sequence>
<dbReference type="EMBL" id="LAZR01000710">
    <property type="protein sequence ID" value="KKN59943.1"/>
    <property type="molecule type" value="Genomic_DNA"/>
</dbReference>
<proteinExistence type="predicted"/>
<name>A0A0F9V242_9ZZZZ</name>
<evidence type="ECO:0000313" key="1">
    <source>
        <dbReference type="EMBL" id="KKN59943.1"/>
    </source>
</evidence>
<accession>A0A0F9V242</accession>